<proteinExistence type="predicted"/>
<evidence type="ECO:0000313" key="5">
    <source>
        <dbReference type="EMBL" id="KAF6107684.1"/>
    </source>
</evidence>
<dbReference type="RefSeq" id="XP_028369674.1">
    <property type="nucleotide sequence ID" value="XM_028513873.2"/>
</dbReference>
<evidence type="ECO:0000313" key="7">
    <source>
        <dbReference type="Proteomes" id="UP000664940"/>
    </source>
</evidence>
<evidence type="ECO:0000256" key="2">
    <source>
        <dbReference type="SAM" id="MobiDB-lite"/>
    </source>
</evidence>
<name>A0A6J2LRR1_9CHIR</name>
<dbReference type="InterPro" id="IPR011333">
    <property type="entry name" value="SKP1/BTB/POZ_sf"/>
</dbReference>
<dbReference type="InterPro" id="IPR042833">
    <property type="entry name" value="BTBD16"/>
</dbReference>
<organism evidence="6 8">
    <name type="scientific">Phyllostomus discolor</name>
    <name type="common">pale spear-nosed bat</name>
    <dbReference type="NCBI Taxonomy" id="89673"/>
    <lineage>
        <taxon>Eukaryota</taxon>
        <taxon>Metazoa</taxon>
        <taxon>Chordata</taxon>
        <taxon>Craniata</taxon>
        <taxon>Vertebrata</taxon>
        <taxon>Euteleostomi</taxon>
        <taxon>Mammalia</taxon>
        <taxon>Eutheria</taxon>
        <taxon>Laurasiatheria</taxon>
        <taxon>Chiroptera</taxon>
        <taxon>Yangochiroptera</taxon>
        <taxon>Phyllostomidae</taxon>
        <taxon>Phyllostominae</taxon>
        <taxon>Phyllostomus</taxon>
    </lineage>
</organism>
<dbReference type="OrthoDB" id="6359943at2759"/>
<dbReference type="Proteomes" id="UP000504628">
    <property type="component" value="Chromosome 5"/>
</dbReference>
<dbReference type="EMBL" id="JABVXQ010000005">
    <property type="protein sequence ID" value="KAF6107684.1"/>
    <property type="molecule type" value="Genomic_DNA"/>
</dbReference>
<feature type="domain" description="BTB/POZ" evidence="3">
    <location>
        <begin position="341"/>
        <end position="446"/>
    </location>
</feature>
<feature type="region of interest" description="Disordered" evidence="2">
    <location>
        <begin position="1"/>
        <end position="36"/>
    </location>
</feature>
<dbReference type="InterPro" id="IPR056426">
    <property type="entry name" value="BTB_BTBDG"/>
</dbReference>
<protein>
    <recommendedName>
        <fullName evidence="1">BTB/POZ domain-containing protein 16</fullName>
    </recommendedName>
</protein>
<dbReference type="AlphaFoldDB" id="A0A6J2LRR1"/>
<dbReference type="CTD" id="118663"/>
<dbReference type="PANTHER" id="PTHR46843:SF1">
    <property type="entry name" value="BTB_POZ DOMAIN-CONTAINING PROTEIN 16"/>
    <property type="match status" value="1"/>
</dbReference>
<evidence type="ECO:0000313" key="6">
    <source>
        <dbReference type="Proteomes" id="UP000504628"/>
    </source>
</evidence>
<reference evidence="8" key="2">
    <citation type="submission" date="2025-04" db="UniProtKB">
        <authorList>
            <consortium name="RefSeq"/>
        </authorList>
    </citation>
    <scope>IDENTIFICATION</scope>
    <source>
        <tissue evidence="8">Muscle</tissue>
    </source>
</reference>
<dbReference type="PANTHER" id="PTHR46843">
    <property type="entry name" value="BTB/POZ DOMAIN-CONTAINING PROTEIN 16"/>
    <property type="match status" value="1"/>
</dbReference>
<evidence type="ECO:0000256" key="1">
    <source>
        <dbReference type="ARBA" id="ARBA00016271"/>
    </source>
</evidence>
<gene>
    <name evidence="8" type="primary">BTBD16</name>
    <name evidence="5" type="ORF">HJG60_001582</name>
</gene>
<reference evidence="5 7" key="1">
    <citation type="journal article" date="2020" name="Nature">
        <title>Six reference-quality genomes reveal evolution of bat adaptations.</title>
        <authorList>
            <person name="Jebb D."/>
            <person name="Huang Z."/>
            <person name="Pippel M."/>
            <person name="Hughes G.M."/>
            <person name="Lavrichenko K."/>
            <person name="Devanna P."/>
            <person name="Winkler S."/>
            <person name="Jermiin L.S."/>
            <person name="Skirmuntt E.C."/>
            <person name="Katzourakis A."/>
            <person name="Burkitt-Gray L."/>
            <person name="Ray D.A."/>
            <person name="Sullivan K.A.M."/>
            <person name="Roscito J.G."/>
            <person name="Kirilenko B.M."/>
            <person name="Davalos L.M."/>
            <person name="Corthals A.P."/>
            <person name="Power M.L."/>
            <person name="Jones G."/>
            <person name="Ransome R.D."/>
            <person name="Dechmann D.K.N."/>
            <person name="Locatelli A.G."/>
            <person name="Puechmaille S.J."/>
            <person name="Fedrigo O."/>
            <person name="Jarvis E.D."/>
            <person name="Hiller M."/>
            <person name="Vernes S.C."/>
            <person name="Myers E.W."/>
            <person name="Teeling E.C."/>
        </authorList>
    </citation>
    <scope>NUCLEOTIDE SEQUENCE [LARGE SCALE GENOMIC DNA]</scope>
    <source>
        <strain evidence="5">Bat1K_MPI-CBG_1</strain>
    </source>
</reference>
<evidence type="ECO:0000259" key="3">
    <source>
        <dbReference type="Pfam" id="PF21059"/>
    </source>
</evidence>
<dbReference type="Gene3D" id="3.30.710.10">
    <property type="entry name" value="Potassium Channel Kv1.1, Chain A"/>
    <property type="match status" value="1"/>
</dbReference>
<dbReference type="Proteomes" id="UP000664940">
    <property type="component" value="Unassembled WGS sequence"/>
</dbReference>
<evidence type="ECO:0000313" key="8">
    <source>
        <dbReference type="RefSeq" id="XP_028369674.1"/>
    </source>
</evidence>
<feature type="domain" description="BTBDG BTB/POZ" evidence="4">
    <location>
        <begin position="46"/>
        <end position="163"/>
    </location>
</feature>
<dbReference type="Pfam" id="PF23998">
    <property type="entry name" value="BTB_BTBDG"/>
    <property type="match status" value="1"/>
</dbReference>
<keyword evidence="6" id="KW-1185">Reference proteome</keyword>
<sequence>MSSSTGTEPDETLKDVGRLSTPKVQNKLSENLKDKDKAVPSRDTVVTLECLGFKWELHPPQLFQSETLSKLYLAALKGSSVRETEQLLPALPSRKSRNTALVKKMAISLKINDPQVTKTGFATALKHLYVSQVDMNLEDVLGVLASAHILQFGSLFQKCVAMMVDGLSPSNITNFYLAGCKYKEEPLMAACEKWLEMNLVPQMGRQIHLRKIPKNLLQKVLMSPRLFTLSELHLLKTLLLWVYLHLNHRTRAIPEYEAMLTFFHSLSKKSCFLDQEEERSLIPLFLSLRLHGITEGKDLDMLRRINFFPELWLLQVTANHYHAVENGGDMFPAKDFNTQAVRFGLLFGQECTNYSKMIAIYGFFFEIKGVRNDATSYSFYMQRMRHTDAGFPASACEYGLISLRAERLVKYEIRAQALVDSRWQEFSTSPIVQKFRLAGRTCKSQVLKVQTVGSPLYVSFLFTFPVSC</sequence>
<dbReference type="Pfam" id="PF21059">
    <property type="entry name" value="BTBD16_C"/>
    <property type="match status" value="1"/>
</dbReference>
<evidence type="ECO:0000259" key="4">
    <source>
        <dbReference type="Pfam" id="PF23998"/>
    </source>
</evidence>
<accession>A0A6J2LRR1</accession>
<dbReference type="GeneID" id="114497894"/>
<dbReference type="SUPFAM" id="SSF54695">
    <property type="entry name" value="POZ domain"/>
    <property type="match status" value="1"/>
</dbReference>
<dbReference type="KEGG" id="pdic:114497894"/>
<dbReference type="InterPro" id="IPR048859">
    <property type="entry name" value="BTBD16_C"/>
</dbReference>